<dbReference type="AlphaFoldDB" id="A0A9D1QGL1"/>
<dbReference type="EMBL" id="DXHR01000024">
    <property type="protein sequence ID" value="HIW12832.1"/>
    <property type="molecule type" value="Genomic_DNA"/>
</dbReference>
<evidence type="ECO:0000256" key="7">
    <source>
        <dbReference type="ARBA" id="ARBA00048482"/>
    </source>
</evidence>
<keyword evidence="5" id="KW-0862">Zinc</keyword>
<comment type="catalytic activity">
    <reaction evidence="7">
        <text>4-O-(ADP-D-ribosyl)-L-aspartyl-[protein] + H2O = L-aspartyl-[protein] + ADP-D-ribose + H(+)</text>
        <dbReference type="Rhea" id="RHEA:54428"/>
        <dbReference type="Rhea" id="RHEA-COMP:9867"/>
        <dbReference type="Rhea" id="RHEA-COMP:13832"/>
        <dbReference type="ChEBI" id="CHEBI:15377"/>
        <dbReference type="ChEBI" id="CHEBI:15378"/>
        <dbReference type="ChEBI" id="CHEBI:29961"/>
        <dbReference type="ChEBI" id="CHEBI:57967"/>
        <dbReference type="ChEBI" id="CHEBI:138102"/>
    </reaction>
    <physiologicalReaction direction="left-to-right" evidence="7">
        <dbReference type="Rhea" id="RHEA:54429"/>
    </physiologicalReaction>
</comment>
<keyword evidence="4 10" id="KW-0378">Hydrolase</keyword>
<evidence type="ECO:0000313" key="11">
    <source>
        <dbReference type="Proteomes" id="UP000823989"/>
    </source>
</evidence>
<dbReference type="InterPro" id="IPR002589">
    <property type="entry name" value="Macro_dom"/>
</dbReference>
<reference evidence="10" key="1">
    <citation type="journal article" date="2021" name="PeerJ">
        <title>Extensive microbial diversity within the chicken gut microbiome revealed by metagenomics and culture.</title>
        <authorList>
            <person name="Gilroy R."/>
            <person name="Ravi A."/>
            <person name="Getino M."/>
            <person name="Pursley I."/>
            <person name="Horton D.L."/>
            <person name="Alikhan N.F."/>
            <person name="Baker D."/>
            <person name="Gharbi K."/>
            <person name="Hall N."/>
            <person name="Watson M."/>
            <person name="Adriaenssens E.M."/>
            <person name="Foster-Nyarko E."/>
            <person name="Jarju S."/>
            <person name="Secka A."/>
            <person name="Antonio M."/>
            <person name="Oren A."/>
            <person name="Chaudhuri R.R."/>
            <person name="La Ragione R."/>
            <person name="Hildebrand F."/>
            <person name="Pallen M.J."/>
        </authorList>
    </citation>
    <scope>NUCLEOTIDE SEQUENCE</scope>
    <source>
        <strain evidence="10">ChiHjej13B12-752</strain>
    </source>
</reference>
<gene>
    <name evidence="10" type="ORF">H9891_06695</name>
</gene>
<dbReference type="InterPro" id="IPR043472">
    <property type="entry name" value="Macro_dom-like"/>
</dbReference>
<dbReference type="SUPFAM" id="SSF52949">
    <property type="entry name" value="Macro domain-like"/>
    <property type="match status" value="1"/>
</dbReference>
<accession>A0A9D1QGL1</accession>
<dbReference type="SMART" id="SM00506">
    <property type="entry name" value="A1pp"/>
    <property type="match status" value="1"/>
</dbReference>
<feature type="domain" description="Macro" evidence="9">
    <location>
        <begin position="107"/>
        <end position="299"/>
    </location>
</feature>
<dbReference type="CDD" id="cd02908">
    <property type="entry name" value="Macro_OAADPr_deacetylase"/>
    <property type="match status" value="1"/>
</dbReference>
<keyword evidence="6" id="KW-0326">Glycosidase</keyword>
<dbReference type="Proteomes" id="UP000823989">
    <property type="component" value="Unassembled WGS sequence"/>
</dbReference>
<organism evidence="10 11">
    <name type="scientific">Candidatus Salinicoccus stercoripullorum</name>
    <dbReference type="NCBI Taxonomy" id="2838756"/>
    <lineage>
        <taxon>Bacteria</taxon>
        <taxon>Bacillati</taxon>
        <taxon>Bacillota</taxon>
        <taxon>Bacilli</taxon>
        <taxon>Bacillales</taxon>
        <taxon>Staphylococcaceae</taxon>
        <taxon>Salinicoccus</taxon>
    </lineage>
</organism>
<comment type="similarity">
    <text evidence="8">Belongs to the MacroD-type family. Zn-Macro subfamily.</text>
</comment>
<evidence type="ECO:0000256" key="2">
    <source>
        <dbReference type="ARBA" id="ARBA00018852"/>
    </source>
</evidence>
<proteinExistence type="inferred from homology"/>
<reference evidence="10" key="2">
    <citation type="submission" date="2021-04" db="EMBL/GenBank/DDBJ databases">
        <authorList>
            <person name="Gilroy R."/>
        </authorList>
    </citation>
    <scope>NUCLEOTIDE SEQUENCE</scope>
    <source>
        <strain evidence="10">ChiHjej13B12-752</strain>
    </source>
</reference>
<comment type="cofactor">
    <cofactor evidence="1">
        <name>Zn(2+)</name>
        <dbReference type="ChEBI" id="CHEBI:29105"/>
    </cofactor>
</comment>
<sequence length="299" mass="33650">MGQLNLDEYADNIKLYDPFVPKESDTRQKIGLTDDILFILRNEKAGTQDIEIPEDYNAKRRLVRALLNIRQPLPLDREMMMKLDTLLQIELEEKTVIETEQLETIRGQYPDSSISQADKMSLWQGDITALRADAVVNAANKALLGSMQPLHDCVDNAIHSAAGPMLRDDCAEIIHVQKREEETGDAKITRGYNLPAKYVIHTVGPDVEQGGGLTEEHRKLLSSSYISCLELAVQLDDINTLVFPAISTGEFGFPTQQAAEIAIGTVNEWLERNDHHFSKIIFDVNGEFDREIYLNILGK</sequence>
<name>A0A9D1QGL1_9STAP</name>
<comment type="caution">
    <text evidence="10">The sequence shown here is derived from an EMBL/GenBank/DDBJ whole genome shotgun (WGS) entry which is preliminary data.</text>
</comment>
<dbReference type="Pfam" id="PF01661">
    <property type="entry name" value="Macro"/>
    <property type="match status" value="1"/>
</dbReference>
<dbReference type="PROSITE" id="PS51154">
    <property type="entry name" value="MACRO"/>
    <property type="match status" value="1"/>
</dbReference>
<dbReference type="GO" id="GO:0016798">
    <property type="term" value="F:hydrolase activity, acting on glycosyl bonds"/>
    <property type="evidence" value="ECO:0007669"/>
    <property type="project" value="UniProtKB-KW"/>
</dbReference>
<evidence type="ECO:0000256" key="8">
    <source>
        <dbReference type="ARBA" id="ARBA00093459"/>
    </source>
</evidence>
<evidence type="ECO:0000256" key="4">
    <source>
        <dbReference type="ARBA" id="ARBA00022801"/>
    </source>
</evidence>
<evidence type="ECO:0000256" key="1">
    <source>
        <dbReference type="ARBA" id="ARBA00001947"/>
    </source>
</evidence>
<dbReference type="PANTHER" id="PTHR11106:SF121">
    <property type="entry name" value="ADP-RIBOSE 1''-PHOSPHATE PHOSPHATASE"/>
    <property type="match status" value="1"/>
</dbReference>
<protein>
    <recommendedName>
        <fullName evidence="2">Protein-ADP-ribose hydrolase</fullName>
    </recommendedName>
</protein>
<dbReference type="GO" id="GO:0046872">
    <property type="term" value="F:metal ion binding"/>
    <property type="evidence" value="ECO:0007669"/>
    <property type="project" value="UniProtKB-KW"/>
</dbReference>
<evidence type="ECO:0000259" key="9">
    <source>
        <dbReference type="PROSITE" id="PS51154"/>
    </source>
</evidence>
<evidence type="ECO:0000256" key="6">
    <source>
        <dbReference type="ARBA" id="ARBA00023295"/>
    </source>
</evidence>
<evidence type="ECO:0000256" key="5">
    <source>
        <dbReference type="ARBA" id="ARBA00022833"/>
    </source>
</evidence>
<keyword evidence="3" id="KW-0479">Metal-binding</keyword>
<evidence type="ECO:0000313" key="10">
    <source>
        <dbReference type="EMBL" id="HIW12832.1"/>
    </source>
</evidence>
<evidence type="ECO:0000256" key="3">
    <source>
        <dbReference type="ARBA" id="ARBA00022723"/>
    </source>
</evidence>
<dbReference type="PANTHER" id="PTHR11106">
    <property type="entry name" value="GANGLIOSIDE INDUCED DIFFERENTIATION ASSOCIATED PROTEIN 2-RELATED"/>
    <property type="match status" value="1"/>
</dbReference>
<dbReference type="NCBIfam" id="NF003163">
    <property type="entry name" value="PRK04143.1"/>
    <property type="match status" value="1"/>
</dbReference>
<dbReference type="Gene3D" id="3.40.220.10">
    <property type="entry name" value="Leucine Aminopeptidase, subunit E, domain 1"/>
    <property type="match status" value="1"/>
</dbReference>